<protein>
    <submittedName>
        <fullName evidence="1">Uncharacterized protein</fullName>
    </submittedName>
</protein>
<evidence type="ECO:0000313" key="1">
    <source>
        <dbReference type="EMBL" id="PPQ28942.1"/>
    </source>
</evidence>
<evidence type="ECO:0000313" key="2">
    <source>
        <dbReference type="Proteomes" id="UP000239089"/>
    </source>
</evidence>
<keyword evidence="2" id="KW-1185">Reference proteome</keyword>
<sequence>MALLLAVAPPARADTTVKTITGWTQIGTGTIIVNSLSTEGVWLMDSATTPTGSTGAIFLPFGAISPALTANGNWYALQGANAASTRIGVASAGNPATIFANRQIATATPAALPSQAMVNGVVIQALSSNSAAVLVGPCATLSASTGFGLAPGQAAAYGATNLSSICIMGTVTTDAVQYTGN</sequence>
<dbReference type="EMBL" id="NHSJ01000100">
    <property type="protein sequence ID" value="PPQ28942.1"/>
    <property type="molecule type" value="Genomic_DNA"/>
</dbReference>
<dbReference type="AlphaFoldDB" id="A0A2S6N2W9"/>
<comment type="caution">
    <text evidence="1">The sequence shown here is derived from an EMBL/GenBank/DDBJ whole genome shotgun (WGS) entry which is preliminary data.</text>
</comment>
<dbReference type="Proteomes" id="UP000239089">
    <property type="component" value="Unassembled WGS sequence"/>
</dbReference>
<name>A0A2S6N2W9_9HYPH</name>
<organism evidence="1 2">
    <name type="scientific">Rhodoblastus sphagnicola</name>
    <dbReference type="NCBI Taxonomy" id="333368"/>
    <lineage>
        <taxon>Bacteria</taxon>
        <taxon>Pseudomonadati</taxon>
        <taxon>Pseudomonadota</taxon>
        <taxon>Alphaproteobacteria</taxon>
        <taxon>Hyphomicrobiales</taxon>
        <taxon>Rhodoblastaceae</taxon>
        <taxon>Rhodoblastus</taxon>
    </lineage>
</organism>
<proteinExistence type="predicted"/>
<gene>
    <name evidence="1" type="ORF">CCR94_16255</name>
</gene>
<reference evidence="1 2" key="1">
    <citation type="journal article" date="2018" name="Arch. Microbiol.">
        <title>New insights into the metabolic potential of the phototrophic purple bacterium Rhodopila globiformis DSM 161(T) from its draft genome sequence and evidence for a vanadium-dependent nitrogenase.</title>
        <authorList>
            <person name="Imhoff J.F."/>
            <person name="Rahn T."/>
            <person name="Kunzel S."/>
            <person name="Neulinger S.C."/>
        </authorList>
    </citation>
    <scope>NUCLEOTIDE SEQUENCE [LARGE SCALE GENOMIC DNA]</scope>
    <source>
        <strain evidence="1 2">DSM 16996</strain>
    </source>
</reference>
<accession>A0A2S6N2W9</accession>